<dbReference type="CDD" id="cd03048">
    <property type="entry name" value="GST_N_Ure2p_like"/>
    <property type="match status" value="1"/>
</dbReference>
<dbReference type="SUPFAM" id="SSF47616">
    <property type="entry name" value="GST C-terminal domain-like"/>
    <property type="match status" value="1"/>
</dbReference>
<evidence type="ECO:0000313" key="5">
    <source>
        <dbReference type="Proteomes" id="UP000053342"/>
    </source>
</evidence>
<dbReference type="STRING" id="215243.A0A0D2AFN5"/>
<dbReference type="PROSITE" id="PS50405">
    <property type="entry name" value="GST_CTER"/>
    <property type="match status" value="1"/>
</dbReference>
<dbReference type="InterPro" id="IPR010987">
    <property type="entry name" value="Glutathione-S-Trfase_C-like"/>
</dbReference>
<dbReference type="PROSITE" id="PS50404">
    <property type="entry name" value="GST_NTER"/>
    <property type="match status" value="1"/>
</dbReference>
<dbReference type="InterPro" id="IPR036249">
    <property type="entry name" value="Thioredoxin-like_sf"/>
</dbReference>
<dbReference type="Pfam" id="PF13409">
    <property type="entry name" value="GST_N_2"/>
    <property type="match status" value="1"/>
</dbReference>
<evidence type="ECO:0000313" key="4">
    <source>
        <dbReference type="EMBL" id="KIW38966.1"/>
    </source>
</evidence>
<evidence type="ECO:0008006" key="6">
    <source>
        <dbReference type="Google" id="ProtNLM"/>
    </source>
</evidence>
<dbReference type="InterPro" id="IPR040079">
    <property type="entry name" value="Glutathione_S-Trfase"/>
</dbReference>
<sequence length="261" mass="30123">MTEKKQIVFYTAFSPNGHKIAITLEELGLDYDVVHVNLPAIQHKEPWFLEINPNGRIPALTDTLEDGTPISLFESGSIQQYLVDRYDKDHKISYPPGTKEFYQTNNWLFFQNAGIGPMQGQANHFLRYNLSDLPEQYSKDRYTNETRRLYRTLDKHFQDSKSRFLVGDKPTIADIAISSWANVLGFAGVEIDEFPHVKEWQQRMVQRPAVQRGYNSPKKVDLDSLSKDKQAFNTYLKTNEAWIRHGMEADANKAHISNGHM</sequence>
<dbReference type="SFLD" id="SFLDS00019">
    <property type="entry name" value="Glutathione_Transferase_(cytos"/>
    <property type="match status" value="1"/>
</dbReference>
<dbReference type="PANTHER" id="PTHR44051">
    <property type="entry name" value="GLUTATHIONE S-TRANSFERASE-RELATED"/>
    <property type="match status" value="1"/>
</dbReference>
<dbReference type="SFLD" id="SFLDG00358">
    <property type="entry name" value="Main_(cytGST)"/>
    <property type="match status" value="1"/>
</dbReference>
<keyword evidence="5" id="KW-1185">Reference proteome</keyword>
<dbReference type="SFLD" id="SFLDG01151">
    <property type="entry name" value="Main.2:_Nu-like"/>
    <property type="match status" value="1"/>
</dbReference>
<dbReference type="Gene3D" id="1.20.1050.10">
    <property type="match status" value="1"/>
</dbReference>
<dbReference type="EMBL" id="KN847340">
    <property type="protein sequence ID" value="KIW38966.1"/>
    <property type="molecule type" value="Genomic_DNA"/>
</dbReference>
<dbReference type="RefSeq" id="XP_016259182.1">
    <property type="nucleotide sequence ID" value="XM_016410160.1"/>
</dbReference>
<dbReference type="InterPro" id="IPR036282">
    <property type="entry name" value="Glutathione-S-Trfase_C_sf"/>
</dbReference>
<dbReference type="GeneID" id="27360859"/>
<dbReference type="Gene3D" id="3.40.30.10">
    <property type="entry name" value="Glutaredoxin"/>
    <property type="match status" value="1"/>
</dbReference>
<organism evidence="4 5">
    <name type="scientific">Exophiala oligosperma</name>
    <dbReference type="NCBI Taxonomy" id="215243"/>
    <lineage>
        <taxon>Eukaryota</taxon>
        <taxon>Fungi</taxon>
        <taxon>Dikarya</taxon>
        <taxon>Ascomycota</taxon>
        <taxon>Pezizomycotina</taxon>
        <taxon>Eurotiomycetes</taxon>
        <taxon>Chaetothyriomycetidae</taxon>
        <taxon>Chaetothyriales</taxon>
        <taxon>Herpotrichiellaceae</taxon>
        <taxon>Exophiala</taxon>
    </lineage>
</organism>
<dbReference type="InterPro" id="IPR004045">
    <property type="entry name" value="Glutathione_S-Trfase_N"/>
</dbReference>
<dbReference type="HOGENOM" id="CLU_011226_14_0_1"/>
<comment type="similarity">
    <text evidence="1">Belongs to the GST superfamily.</text>
</comment>
<protein>
    <recommendedName>
        <fullName evidence="6">Glutathione S-transferase</fullName>
    </recommendedName>
</protein>
<feature type="domain" description="GST C-terminal" evidence="3">
    <location>
        <begin position="97"/>
        <end position="231"/>
    </location>
</feature>
<feature type="domain" description="GST N-terminal" evidence="2">
    <location>
        <begin position="4"/>
        <end position="90"/>
    </location>
</feature>
<dbReference type="PANTHER" id="PTHR44051:SF8">
    <property type="entry name" value="GLUTATHIONE S-TRANSFERASE GSTA"/>
    <property type="match status" value="1"/>
</dbReference>
<dbReference type="InterPro" id="IPR004046">
    <property type="entry name" value="GST_C"/>
</dbReference>
<dbReference type="Proteomes" id="UP000053342">
    <property type="component" value="Unassembled WGS sequence"/>
</dbReference>
<evidence type="ECO:0000259" key="3">
    <source>
        <dbReference type="PROSITE" id="PS50405"/>
    </source>
</evidence>
<evidence type="ECO:0000256" key="1">
    <source>
        <dbReference type="ARBA" id="ARBA00007409"/>
    </source>
</evidence>
<reference evidence="4 5" key="1">
    <citation type="submission" date="2015-01" db="EMBL/GenBank/DDBJ databases">
        <title>The Genome Sequence of Exophiala oligosperma CBS72588.</title>
        <authorList>
            <consortium name="The Broad Institute Genomics Platform"/>
            <person name="Cuomo C."/>
            <person name="de Hoog S."/>
            <person name="Gorbushina A."/>
            <person name="Stielow B."/>
            <person name="Teixiera M."/>
            <person name="Abouelleil A."/>
            <person name="Chapman S.B."/>
            <person name="Priest M."/>
            <person name="Young S.K."/>
            <person name="Wortman J."/>
            <person name="Nusbaum C."/>
            <person name="Birren B."/>
        </authorList>
    </citation>
    <scope>NUCLEOTIDE SEQUENCE [LARGE SCALE GENOMIC DNA]</scope>
    <source>
        <strain evidence="4 5">CBS 72588</strain>
    </source>
</reference>
<dbReference type="AlphaFoldDB" id="A0A0D2AFN5"/>
<gene>
    <name evidence="4" type="ORF">PV06_08785</name>
</gene>
<dbReference type="SUPFAM" id="SSF52833">
    <property type="entry name" value="Thioredoxin-like"/>
    <property type="match status" value="1"/>
</dbReference>
<accession>A0A0D2AFN5</accession>
<proteinExistence type="inferred from homology"/>
<evidence type="ECO:0000259" key="2">
    <source>
        <dbReference type="PROSITE" id="PS50404"/>
    </source>
</evidence>
<name>A0A0D2AFN5_9EURO</name>
<dbReference type="OrthoDB" id="422574at2759"/>
<dbReference type="Pfam" id="PF00043">
    <property type="entry name" value="GST_C"/>
    <property type="match status" value="1"/>
</dbReference>
<dbReference type="VEuPathDB" id="FungiDB:PV06_08785"/>